<dbReference type="InterPro" id="IPR013766">
    <property type="entry name" value="Thioredoxin_domain"/>
</dbReference>
<dbReference type="GO" id="GO:0015036">
    <property type="term" value="F:disulfide oxidoreductase activity"/>
    <property type="evidence" value="ECO:0007669"/>
    <property type="project" value="InterPro"/>
</dbReference>
<dbReference type="InterPro" id="IPR004799">
    <property type="entry name" value="Periplasmic_diS_OxRdtase_DsbE"/>
</dbReference>
<dbReference type="InterPro" id="IPR050553">
    <property type="entry name" value="Thioredoxin_ResA/DsbE_sf"/>
</dbReference>
<feature type="transmembrane region" description="Helical" evidence="6">
    <location>
        <begin position="15"/>
        <end position="34"/>
    </location>
</feature>
<dbReference type="Gene3D" id="3.40.30.10">
    <property type="entry name" value="Glutaredoxin"/>
    <property type="match status" value="1"/>
</dbReference>
<evidence type="ECO:0000256" key="3">
    <source>
        <dbReference type="ARBA" id="ARBA00022748"/>
    </source>
</evidence>
<dbReference type="EMBL" id="FNQM01000002">
    <property type="protein sequence ID" value="SDZ97886.1"/>
    <property type="molecule type" value="Genomic_DNA"/>
</dbReference>
<comment type="similarity">
    <text evidence="2">Belongs to the thioredoxin family. DsbE subfamily.</text>
</comment>
<organism evidence="8 9">
    <name type="scientific">Rubrimonas cliftonensis</name>
    <dbReference type="NCBI Taxonomy" id="89524"/>
    <lineage>
        <taxon>Bacteria</taxon>
        <taxon>Pseudomonadati</taxon>
        <taxon>Pseudomonadota</taxon>
        <taxon>Alphaproteobacteria</taxon>
        <taxon>Rhodobacterales</taxon>
        <taxon>Paracoccaceae</taxon>
        <taxon>Rubrimonas</taxon>
    </lineage>
</organism>
<dbReference type="AlphaFoldDB" id="A0A1H3XEV8"/>
<proteinExistence type="inferred from homology"/>
<evidence type="ECO:0000256" key="1">
    <source>
        <dbReference type="ARBA" id="ARBA00004196"/>
    </source>
</evidence>
<dbReference type="SUPFAM" id="SSF52833">
    <property type="entry name" value="Thioredoxin-like"/>
    <property type="match status" value="1"/>
</dbReference>
<dbReference type="GO" id="GO:0030288">
    <property type="term" value="C:outer membrane-bounded periplasmic space"/>
    <property type="evidence" value="ECO:0007669"/>
    <property type="project" value="InterPro"/>
</dbReference>
<dbReference type="RefSeq" id="WP_093249360.1">
    <property type="nucleotide sequence ID" value="NZ_FNQM01000002.1"/>
</dbReference>
<dbReference type="CDD" id="cd03010">
    <property type="entry name" value="TlpA_like_DsbE"/>
    <property type="match status" value="1"/>
</dbReference>
<dbReference type="Proteomes" id="UP000198703">
    <property type="component" value="Unassembled WGS sequence"/>
</dbReference>
<dbReference type="Pfam" id="PF08534">
    <property type="entry name" value="Redoxin"/>
    <property type="match status" value="1"/>
</dbReference>
<name>A0A1H3XEV8_9RHOB</name>
<evidence type="ECO:0000256" key="5">
    <source>
        <dbReference type="ARBA" id="ARBA00023284"/>
    </source>
</evidence>
<sequence>MADAEAREGRGWGRFLPLGVFLALAAMMGGYLLATQFFGYDKSALPSALIDRPAPATTLPPLREGGLGVDPEALRAPGVKVVNVWASWCGPCRVEHPELMKLAETGVTVIGLNHRDEPANARAFLDDLGDPYARIGVDRNGRASVEWGVYGVPETFVIDGAGRIVYKHVGPIQNSDLEKRILPAIRDAAG</sequence>
<accession>A0A1H3XEV8</accession>
<dbReference type="PANTHER" id="PTHR42852:SF6">
    <property type="entry name" value="THIOL:DISULFIDE INTERCHANGE PROTEIN DSBE"/>
    <property type="match status" value="1"/>
</dbReference>
<dbReference type="STRING" id="89524.SAMN05444370_102394"/>
<protein>
    <submittedName>
        <fullName evidence="8">Cytochrome c biogenesis protein CcmG, thiol:disulfide interchange protein DsbE</fullName>
    </submittedName>
</protein>
<keyword evidence="6" id="KW-0812">Transmembrane</keyword>
<dbReference type="GO" id="GO:0017004">
    <property type="term" value="P:cytochrome complex assembly"/>
    <property type="evidence" value="ECO:0007669"/>
    <property type="project" value="UniProtKB-KW"/>
</dbReference>
<gene>
    <name evidence="8" type="ORF">SAMN05444370_102394</name>
</gene>
<reference evidence="8 9" key="1">
    <citation type="submission" date="2016-10" db="EMBL/GenBank/DDBJ databases">
        <authorList>
            <person name="de Groot N.N."/>
        </authorList>
    </citation>
    <scope>NUCLEOTIDE SEQUENCE [LARGE SCALE GENOMIC DNA]</scope>
    <source>
        <strain evidence="8 9">DSM 15345</strain>
    </source>
</reference>
<dbReference type="PROSITE" id="PS00194">
    <property type="entry name" value="THIOREDOXIN_1"/>
    <property type="match status" value="1"/>
</dbReference>
<keyword evidence="4" id="KW-1015">Disulfide bond</keyword>
<feature type="domain" description="Thioredoxin" evidence="7">
    <location>
        <begin position="48"/>
        <end position="187"/>
    </location>
</feature>
<comment type="subcellular location">
    <subcellularLocation>
        <location evidence="1">Cell envelope</location>
    </subcellularLocation>
</comment>
<dbReference type="OrthoDB" id="9799347at2"/>
<evidence type="ECO:0000256" key="2">
    <source>
        <dbReference type="ARBA" id="ARBA00007758"/>
    </source>
</evidence>
<dbReference type="InterPro" id="IPR036249">
    <property type="entry name" value="Thioredoxin-like_sf"/>
</dbReference>
<dbReference type="PANTHER" id="PTHR42852">
    <property type="entry name" value="THIOL:DISULFIDE INTERCHANGE PROTEIN DSBE"/>
    <property type="match status" value="1"/>
</dbReference>
<evidence type="ECO:0000313" key="9">
    <source>
        <dbReference type="Proteomes" id="UP000198703"/>
    </source>
</evidence>
<dbReference type="NCBIfam" id="TIGR00385">
    <property type="entry name" value="dsbE"/>
    <property type="match status" value="1"/>
</dbReference>
<dbReference type="PROSITE" id="PS51352">
    <property type="entry name" value="THIOREDOXIN_2"/>
    <property type="match status" value="1"/>
</dbReference>
<keyword evidence="9" id="KW-1185">Reference proteome</keyword>
<keyword evidence="3" id="KW-0201">Cytochrome c-type biogenesis</keyword>
<evidence type="ECO:0000259" key="7">
    <source>
        <dbReference type="PROSITE" id="PS51352"/>
    </source>
</evidence>
<evidence type="ECO:0000256" key="4">
    <source>
        <dbReference type="ARBA" id="ARBA00023157"/>
    </source>
</evidence>
<keyword evidence="6" id="KW-1133">Transmembrane helix</keyword>
<keyword evidence="6" id="KW-0472">Membrane</keyword>
<evidence type="ECO:0000313" key="8">
    <source>
        <dbReference type="EMBL" id="SDZ97886.1"/>
    </source>
</evidence>
<dbReference type="InterPro" id="IPR017937">
    <property type="entry name" value="Thioredoxin_CS"/>
</dbReference>
<dbReference type="InterPro" id="IPR013740">
    <property type="entry name" value="Redoxin"/>
</dbReference>
<evidence type="ECO:0000256" key="6">
    <source>
        <dbReference type="SAM" id="Phobius"/>
    </source>
</evidence>
<keyword evidence="5" id="KW-0676">Redox-active center</keyword>